<protein>
    <recommendedName>
        <fullName evidence="3 10">Kinetochore protein SPC25</fullName>
    </recommendedName>
</protein>
<dbReference type="CDD" id="cd23784">
    <property type="entry name" value="RWD_Spc25"/>
    <property type="match status" value="1"/>
</dbReference>
<gene>
    <name evidence="14" type="primary">LOC106458467</name>
</gene>
<evidence type="ECO:0000256" key="1">
    <source>
        <dbReference type="ARBA" id="ARBA00004584"/>
    </source>
</evidence>
<keyword evidence="10" id="KW-0539">Nucleus</keyword>
<evidence type="ECO:0000256" key="9">
    <source>
        <dbReference type="ARBA" id="ARBA00023328"/>
    </source>
</evidence>
<keyword evidence="7 11" id="KW-0175">Coiled coil</keyword>
<comment type="similarity">
    <text evidence="2 10">Belongs to the SPC25 family.</text>
</comment>
<keyword evidence="13" id="KW-1185">Reference proteome</keyword>
<name>A0ABM1S9T1_LIMPO</name>
<sequence>MSLCENLIENFNFHLISTEKCISEELDKCQKNALMCLQCFTNSEKHWDKEKQATEKQLQTIKEDITEQKKAIEGQERKVQELTKLLSGIQEATECAHLEEKEFKTLLQTLERSLEKKKTDIEAKEKSSQEEAIECQKASSYFQQRLALKIKRSRDDWLTFIFTSIDPNDAERKFTFALKVNERNLFEVPGCDPQVPGLSELVEDLNRNNNLLEFVYVMRQRFKALV</sequence>
<dbReference type="PANTHER" id="PTHR14281:SF0">
    <property type="entry name" value="KINETOCHORE PROTEIN SPC25"/>
    <property type="match status" value="1"/>
</dbReference>
<proteinExistence type="inferred from homology"/>
<feature type="coiled-coil region" evidence="11">
    <location>
        <begin position="51"/>
        <end position="127"/>
    </location>
</feature>
<accession>A0ABM1S9T1</accession>
<keyword evidence="9 10" id="KW-0137">Centromere</keyword>
<dbReference type="PANTHER" id="PTHR14281">
    <property type="entry name" value="KINETOCHORE PROTEIN SPC25-RELATED"/>
    <property type="match status" value="1"/>
</dbReference>
<keyword evidence="5 10" id="KW-0132">Cell division</keyword>
<keyword evidence="6 10" id="KW-0498">Mitosis</keyword>
<evidence type="ECO:0000256" key="8">
    <source>
        <dbReference type="ARBA" id="ARBA00023306"/>
    </source>
</evidence>
<dbReference type="GeneID" id="106458467"/>
<evidence type="ECO:0000256" key="4">
    <source>
        <dbReference type="ARBA" id="ARBA00022454"/>
    </source>
</evidence>
<keyword evidence="8 10" id="KW-0131">Cell cycle</keyword>
<reference evidence="14" key="1">
    <citation type="submission" date="2025-08" db="UniProtKB">
        <authorList>
            <consortium name="RefSeq"/>
        </authorList>
    </citation>
    <scope>IDENTIFICATION</scope>
    <source>
        <tissue evidence="14">Muscle</tissue>
    </source>
</reference>
<comment type="subunit">
    <text evidence="10">Component of the NDC80 complex.</text>
</comment>
<dbReference type="InterPro" id="IPR045143">
    <property type="entry name" value="Spc25"/>
</dbReference>
<evidence type="ECO:0000313" key="13">
    <source>
        <dbReference type="Proteomes" id="UP000694941"/>
    </source>
</evidence>
<evidence type="ECO:0000256" key="10">
    <source>
        <dbReference type="RuleBase" id="RU367150"/>
    </source>
</evidence>
<evidence type="ECO:0000256" key="6">
    <source>
        <dbReference type="ARBA" id="ARBA00022776"/>
    </source>
</evidence>
<dbReference type="Gene3D" id="3.30.457.50">
    <property type="entry name" value="Chromosome segregation protein Spc25"/>
    <property type="match status" value="1"/>
</dbReference>
<evidence type="ECO:0000256" key="2">
    <source>
        <dbReference type="ARBA" id="ARBA00006379"/>
    </source>
</evidence>
<evidence type="ECO:0000256" key="5">
    <source>
        <dbReference type="ARBA" id="ARBA00022618"/>
    </source>
</evidence>
<dbReference type="InterPro" id="IPR013255">
    <property type="entry name" value="Spc25_C"/>
</dbReference>
<evidence type="ECO:0000313" key="14">
    <source>
        <dbReference type="RefSeq" id="XP_022240386.1"/>
    </source>
</evidence>
<evidence type="ECO:0000259" key="12">
    <source>
        <dbReference type="Pfam" id="PF08234"/>
    </source>
</evidence>
<evidence type="ECO:0000256" key="7">
    <source>
        <dbReference type="ARBA" id="ARBA00023054"/>
    </source>
</evidence>
<dbReference type="Proteomes" id="UP000694941">
    <property type="component" value="Unplaced"/>
</dbReference>
<keyword evidence="4 10" id="KW-0158">Chromosome</keyword>
<organism evidence="13 14">
    <name type="scientific">Limulus polyphemus</name>
    <name type="common">Atlantic horseshoe crab</name>
    <dbReference type="NCBI Taxonomy" id="6850"/>
    <lineage>
        <taxon>Eukaryota</taxon>
        <taxon>Metazoa</taxon>
        <taxon>Ecdysozoa</taxon>
        <taxon>Arthropoda</taxon>
        <taxon>Chelicerata</taxon>
        <taxon>Merostomata</taxon>
        <taxon>Xiphosura</taxon>
        <taxon>Limulidae</taxon>
        <taxon>Limulus</taxon>
    </lineage>
</organism>
<dbReference type="Pfam" id="PF08234">
    <property type="entry name" value="Spindle_Spc25"/>
    <property type="match status" value="1"/>
</dbReference>
<dbReference type="RefSeq" id="XP_022240386.1">
    <property type="nucleotide sequence ID" value="XM_022384678.1"/>
</dbReference>
<evidence type="ECO:0000256" key="3">
    <source>
        <dbReference type="ARBA" id="ARBA00013692"/>
    </source>
</evidence>
<feature type="domain" description="Chromosome segregation protein Spc25 C-terminal" evidence="12">
    <location>
        <begin position="154"/>
        <end position="223"/>
    </location>
</feature>
<comment type="subcellular location">
    <subcellularLocation>
        <location evidence="1">Chromosome</location>
        <location evidence="1">Centromere</location>
    </subcellularLocation>
    <subcellularLocation>
        <location evidence="10">Nucleus</location>
    </subcellularLocation>
    <subcellularLocation>
        <location evidence="10">Chromosome</location>
        <location evidence="10">Centromere</location>
        <location evidence="10">Kinetochore</location>
    </subcellularLocation>
</comment>
<keyword evidence="10" id="KW-0995">Kinetochore</keyword>
<evidence type="ECO:0000256" key="11">
    <source>
        <dbReference type="SAM" id="Coils"/>
    </source>
</evidence>
<comment type="function">
    <text evidence="10">Acts as a component of the essential kinetochore-associated NDC80 complex, which is required for chromosome segregation and spindle checkpoint activity.</text>
</comment>